<gene>
    <name evidence="5" type="ORF">Cflav_PD0049</name>
</gene>
<dbReference type="Pfam" id="PF01272">
    <property type="entry name" value="GreA_GreB"/>
    <property type="match status" value="1"/>
</dbReference>
<evidence type="ECO:0000259" key="4">
    <source>
        <dbReference type="Pfam" id="PF03449"/>
    </source>
</evidence>
<dbReference type="SUPFAM" id="SSF54534">
    <property type="entry name" value="FKBP-like"/>
    <property type="match status" value="1"/>
</dbReference>
<dbReference type="PANTHER" id="PTHR30437:SF4">
    <property type="entry name" value="TRANSCRIPTION ELONGATION FACTOR GREA"/>
    <property type="match status" value="1"/>
</dbReference>
<dbReference type="GO" id="GO:0003746">
    <property type="term" value="F:translation elongation factor activity"/>
    <property type="evidence" value="ECO:0007669"/>
    <property type="project" value="UniProtKB-KW"/>
</dbReference>
<evidence type="ECO:0000256" key="1">
    <source>
        <dbReference type="ARBA" id="ARBA00023015"/>
    </source>
</evidence>
<evidence type="ECO:0000313" key="6">
    <source>
        <dbReference type="Proteomes" id="UP000003688"/>
    </source>
</evidence>
<keyword evidence="6" id="KW-1185">Reference proteome</keyword>
<accession>B9XT30</accession>
<dbReference type="GO" id="GO:0003677">
    <property type="term" value="F:DNA binding"/>
    <property type="evidence" value="ECO:0007669"/>
    <property type="project" value="InterPro"/>
</dbReference>
<keyword evidence="5" id="KW-0251">Elongation factor</keyword>
<name>B9XT30_PEDPL</name>
<feature type="domain" description="Transcription elongation factor GreA/GreB C-terminal" evidence="3">
    <location>
        <begin position="528"/>
        <end position="601"/>
    </location>
</feature>
<dbReference type="InterPro" id="IPR001437">
    <property type="entry name" value="Tscrpt_elong_fac_GreA/B_C"/>
</dbReference>
<keyword evidence="1" id="KW-0805">Transcription regulation</keyword>
<feature type="domain" description="Transcription elongation factor GreA/GreB N-terminal" evidence="4">
    <location>
        <begin position="452"/>
        <end position="519"/>
    </location>
</feature>
<evidence type="ECO:0000259" key="3">
    <source>
        <dbReference type="Pfam" id="PF01272"/>
    </source>
</evidence>
<reference evidence="5 6" key="1">
    <citation type="journal article" date="2011" name="J. Bacteriol.">
        <title>Genome sequence of 'Pedosphaera parvula' Ellin514, an aerobic Verrucomicrobial isolate from pasture soil.</title>
        <authorList>
            <person name="Kant R."/>
            <person name="van Passel M.W."/>
            <person name="Sangwan P."/>
            <person name="Palva A."/>
            <person name="Lucas S."/>
            <person name="Copeland A."/>
            <person name="Lapidus A."/>
            <person name="Glavina Del Rio T."/>
            <person name="Dalin E."/>
            <person name="Tice H."/>
            <person name="Bruce D."/>
            <person name="Goodwin L."/>
            <person name="Pitluck S."/>
            <person name="Chertkov O."/>
            <person name="Larimer F.W."/>
            <person name="Land M.L."/>
            <person name="Hauser L."/>
            <person name="Brettin T.S."/>
            <person name="Detter J.C."/>
            <person name="Han S."/>
            <person name="de Vos W.M."/>
            <person name="Janssen P.H."/>
            <person name="Smidt H."/>
        </authorList>
    </citation>
    <scope>NUCLEOTIDE SEQUENCE [LARGE SCALE GENOMIC DNA]</scope>
    <source>
        <strain evidence="5 6">Ellin514</strain>
    </source>
</reference>
<sequence length="606" mass="68429">MRDEFEKMVAAGKLEKHQVEPLVQLTTSGYCMHRSWGLGKITTVDTVFARFIIDFQGKAGHTMDLAFAAESLKPIAKDHILARKISDLEGLRQMAALHHLDLIKVVLTSYGGKATPDQIQQALVPDVIKDDWKKWWEAAKKELKKDGHFQVPLKKSEPIVYQVKEVTLQDRLLAEFRAAKGLKNRIVVAGEVLKNMADLADKQAAAAEVIAALNVEIGTHQRTQPAVALEAIFVRDEIRHGAGLSPAENELTDKSIWAQEFRLGPLLEQVPAIKHRRTLESFKEAHPDDWADILRNTLNTVPAKLCKECANLLIHEGKMDLLKETLARLISQHSASSELLLWLAKERSDAFADILGPEVFRAMLSAMERDQFNEKRSNRLRDYILDDQQLLVELIGSADLEVIKDLTRALQLSPCFDDMDKRSLLARIVKSYPAIQSLISGEATKQDAGLIVSWDSLERRKNEYAELVQKKIPANSKEIAIARSYGDLRENHEYKAAKEMQKILMRRKAELESELVRARGTDYLNPKTDAVSIGTIVKVTDLNSSHIEHFNILGAWDSDPEKNVISYLAPLAQSLLNRKPGEEVDYEMDGQKRRFRIDEITPYKTA</sequence>
<dbReference type="AlphaFoldDB" id="B9XT30"/>
<dbReference type="Proteomes" id="UP000003688">
    <property type="component" value="Unassembled WGS sequence"/>
</dbReference>
<keyword evidence="2" id="KW-0804">Transcription</keyword>
<dbReference type="GO" id="GO:0006354">
    <property type="term" value="P:DNA-templated transcription elongation"/>
    <property type="evidence" value="ECO:0007669"/>
    <property type="project" value="TreeGrafter"/>
</dbReference>
<dbReference type="Gene3D" id="1.10.287.180">
    <property type="entry name" value="Transcription elongation factor, GreA/GreB, N-terminal domain"/>
    <property type="match status" value="1"/>
</dbReference>
<organism evidence="5 6">
    <name type="scientific">Pedosphaera parvula (strain Ellin514)</name>
    <dbReference type="NCBI Taxonomy" id="320771"/>
    <lineage>
        <taxon>Bacteria</taxon>
        <taxon>Pseudomonadati</taxon>
        <taxon>Verrucomicrobiota</taxon>
        <taxon>Pedosphaerae</taxon>
        <taxon>Pedosphaerales</taxon>
        <taxon>Pedosphaeraceae</taxon>
        <taxon>Pedosphaera</taxon>
    </lineage>
</organism>
<proteinExistence type="predicted"/>
<dbReference type="SUPFAM" id="SSF46557">
    <property type="entry name" value="GreA transcript cleavage protein, N-terminal domain"/>
    <property type="match status" value="1"/>
</dbReference>
<dbReference type="InterPro" id="IPR036953">
    <property type="entry name" value="GreA/GreB_C_sf"/>
</dbReference>
<dbReference type="EMBL" id="ABOX02000094">
    <property type="protein sequence ID" value="EEF57004.1"/>
    <property type="molecule type" value="Genomic_DNA"/>
</dbReference>
<dbReference type="GO" id="GO:0032784">
    <property type="term" value="P:regulation of DNA-templated transcription elongation"/>
    <property type="evidence" value="ECO:0007669"/>
    <property type="project" value="InterPro"/>
</dbReference>
<dbReference type="InterPro" id="IPR022691">
    <property type="entry name" value="Tscrpt_elong_fac_GreA/B_N"/>
</dbReference>
<dbReference type="PANTHER" id="PTHR30437">
    <property type="entry name" value="TRANSCRIPTION ELONGATION FACTOR GREA"/>
    <property type="match status" value="1"/>
</dbReference>
<comment type="caution">
    <text evidence="5">The sequence shown here is derived from an EMBL/GenBank/DDBJ whole genome shotgun (WGS) entry which is preliminary data.</text>
</comment>
<dbReference type="GO" id="GO:0070063">
    <property type="term" value="F:RNA polymerase binding"/>
    <property type="evidence" value="ECO:0007669"/>
    <property type="project" value="InterPro"/>
</dbReference>
<evidence type="ECO:0000313" key="5">
    <source>
        <dbReference type="EMBL" id="EEF57004.1"/>
    </source>
</evidence>
<dbReference type="Gene3D" id="3.10.50.30">
    <property type="entry name" value="Transcription elongation factor, GreA/GreB, C-terminal domain"/>
    <property type="match status" value="1"/>
</dbReference>
<dbReference type="Pfam" id="PF03449">
    <property type="entry name" value="GreA_GreB_N"/>
    <property type="match status" value="1"/>
</dbReference>
<evidence type="ECO:0000256" key="2">
    <source>
        <dbReference type="ARBA" id="ARBA00023163"/>
    </source>
</evidence>
<protein>
    <submittedName>
        <fullName evidence="5">GreA/GreB family elongation factor</fullName>
    </submittedName>
</protein>
<keyword evidence="5" id="KW-0648">Protein biosynthesis</keyword>
<dbReference type="RefSeq" id="WP_007418963.1">
    <property type="nucleotide sequence ID" value="NZ_ABOX02000094.1"/>
</dbReference>
<dbReference type="InterPro" id="IPR023459">
    <property type="entry name" value="Tscrpt_elong_fac_GreA/B_fam"/>
</dbReference>
<dbReference type="InterPro" id="IPR036805">
    <property type="entry name" value="Tscrpt_elong_fac_GreA/B_N_sf"/>
</dbReference>
<dbReference type="STRING" id="320771.Cflav_PD0049"/>
<dbReference type="OrthoDB" id="9808774at2"/>